<protein>
    <submittedName>
        <fullName evidence="2">WeoB</fullName>
    </submittedName>
</protein>
<accession>A0A0G1YZM5</accession>
<comment type="caution">
    <text evidence="2">The sequence shown here is derived from an EMBL/GenBank/DDBJ whole genome shotgun (WGS) entry which is preliminary data.</text>
</comment>
<proteinExistence type="predicted"/>
<dbReference type="Pfam" id="PF13302">
    <property type="entry name" value="Acetyltransf_3"/>
    <property type="match status" value="1"/>
</dbReference>
<dbReference type="GO" id="GO:0016747">
    <property type="term" value="F:acyltransferase activity, transferring groups other than amino-acyl groups"/>
    <property type="evidence" value="ECO:0007669"/>
    <property type="project" value="InterPro"/>
</dbReference>
<evidence type="ECO:0000259" key="1">
    <source>
        <dbReference type="PROSITE" id="PS51186"/>
    </source>
</evidence>
<dbReference type="AlphaFoldDB" id="A0A0G1YZM5"/>
<evidence type="ECO:0000313" key="3">
    <source>
        <dbReference type="Proteomes" id="UP000034201"/>
    </source>
</evidence>
<dbReference type="EMBL" id="LCQQ01000032">
    <property type="protein sequence ID" value="KKW20472.1"/>
    <property type="molecule type" value="Genomic_DNA"/>
</dbReference>
<dbReference type="CDD" id="cd04301">
    <property type="entry name" value="NAT_SF"/>
    <property type="match status" value="1"/>
</dbReference>
<dbReference type="PANTHER" id="PTHR43415">
    <property type="entry name" value="SPERMIDINE N(1)-ACETYLTRANSFERASE"/>
    <property type="match status" value="1"/>
</dbReference>
<organism evidence="2 3">
    <name type="scientific">Candidatus Adlerbacteria bacterium GW2011_GWC1_50_9</name>
    <dbReference type="NCBI Taxonomy" id="1618608"/>
    <lineage>
        <taxon>Bacteria</taxon>
        <taxon>Candidatus Adleribacteriota</taxon>
    </lineage>
</organism>
<dbReference type="InterPro" id="IPR016181">
    <property type="entry name" value="Acyl_CoA_acyltransferase"/>
</dbReference>
<dbReference type="PROSITE" id="PS51186">
    <property type="entry name" value="GNAT"/>
    <property type="match status" value="1"/>
</dbReference>
<gene>
    <name evidence="2" type="ORF">UY61_C0032G0006</name>
</gene>
<dbReference type="InterPro" id="IPR000182">
    <property type="entry name" value="GNAT_dom"/>
</dbReference>
<feature type="domain" description="N-acetyltransferase" evidence="1">
    <location>
        <begin position="4"/>
        <end position="160"/>
    </location>
</feature>
<name>A0A0G1YZM5_9BACT</name>
<evidence type="ECO:0000313" key="2">
    <source>
        <dbReference type="EMBL" id="KKW20472.1"/>
    </source>
</evidence>
<dbReference type="Proteomes" id="UP000034201">
    <property type="component" value="Unassembled WGS sequence"/>
</dbReference>
<sequence length="160" mass="19329">MIKISLRKIKRNDENYFAEWWRDKELLKLTSGILKRISNQEVDKYFQKILYNKKDYHFIIMANEKAIGHISLAKRQNNWYETQIVIGEKEYWGKGYGPKAIKSLITKVKRFGISKIYLEVRQTNMRAIRAYEQCGFQKMKNIKYPNNKYLPETLRMELKH</sequence>
<dbReference type="Gene3D" id="3.40.630.30">
    <property type="match status" value="1"/>
</dbReference>
<dbReference type="PATRIC" id="fig|1618608.3.peg.485"/>
<dbReference type="PANTHER" id="PTHR43415:SF3">
    <property type="entry name" value="GNAT-FAMILY ACETYLTRANSFERASE"/>
    <property type="match status" value="1"/>
</dbReference>
<dbReference type="SUPFAM" id="SSF55729">
    <property type="entry name" value="Acyl-CoA N-acyltransferases (Nat)"/>
    <property type="match status" value="1"/>
</dbReference>
<reference evidence="2 3" key="1">
    <citation type="journal article" date="2015" name="Nature">
        <title>rRNA introns, odd ribosomes, and small enigmatic genomes across a large radiation of phyla.</title>
        <authorList>
            <person name="Brown C.T."/>
            <person name="Hug L.A."/>
            <person name="Thomas B.C."/>
            <person name="Sharon I."/>
            <person name="Castelle C.J."/>
            <person name="Singh A."/>
            <person name="Wilkins M.J."/>
            <person name="Williams K.H."/>
            <person name="Banfield J.F."/>
        </authorList>
    </citation>
    <scope>NUCLEOTIDE SEQUENCE [LARGE SCALE GENOMIC DNA]</scope>
</reference>